<evidence type="ECO:0000313" key="2">
    <source>
        <dbReference type="Proteomes" id="UP000304840"/>
    </source>
</evidence>
<name>A0AAI8GAG3_9FLAO</name>
<reference evidence="1 2" key="2">
    <citation type="submission" date="2019-05" db="EMBL/GenBank/DDBJ databases">
        <authorList>
            <person name="Ravantti J.J."/>
        </authorList>
    </citation>
    <scope>NUCLEOTIDE SEQUENCE [LARGE SCALE GENOMIC DNA]</scope>
    <source>
        <strain evidence="1 2">B185</strain>
    </source>
</reference>
<keyword evidence="1" id="KW-0489">Methyltransferase</keyword>
<proteinExistence type="predicted"/>
<dbReference type="RefSeq" id="WP_138424905.1">
    <property type="nucleotide sequence ID" value="NZ_CP010992.1"/>
</dbReference>
<dbReference type="GO" id="GO:0032259">
    <property type="term" value="P:methylation"/>
    <property type="evidence" value="ECO:0007669"/>
    <property type="project" value="UniProtKB-KW"/>
</dbReference>
<dbReference type="AlphaFoldDB" id="A0AAI8GAG3"/>
<organism evidence="1 2">
    <name type="scientific">Flavobacterium columnare</name>
    <dbReference type="NCBI Taxonomy" id="996"/>
    <lineage>
        <taxon>Bacteria</taxon>
        <taxon>Pseudomonadati</taxon>
        <taxon>Bacteroidota</taxon>
        <taxon>Flavobacteriia</taxon>
        <taxon>Flavobacteriales</taxon>
        <taxon>Flavobacteriaceae</taxon>
        <taxon>Flavobacterium</taxon>
    </lineage>
</organism>
<gene>
    <name evidence="1" type="ORF">UN65_02715</name>
</gene>
<dbReference type="REBASE" id="139459">
    <property type="entry name" value="M2.Fco185ORF2710P"/>
</dbReference>
<dbReference type="GO" id="GO:0008168">
    <property type="term" value="F:methyltransferase activity"/>
    <property type="evidence" value="ECO:0007669"/>
    <property type="project" value="UniProtKB-KW"/>
</dbReference>
<dbReference type="Gene3D" id="3.40.50.150">
    <property type="entry name" value="Vaccinia Virus protein VP39"/>
    <property type="match status" value="2"/>
</dbReference>
<dbReference type="Proteomes" id="UP000304840">
    <property type="component" value="Chromosome"/>
</dbReference>
<accession>A0AAI8GAG3</accession>
<reference evidence="2" key="1">
    <citation type="submission" date="2016-03" db="EMBL/GenBank/DDBJ databases">
        <title>Flavobacterium columnare strain B185, complete genome.</title>
        <authorList>
            <person name="Sundberg L.-R."/>
            <person name="Papponen P."/>
            <person name="Laanto E."/>
        </authorList>
    </citation>
    <scope>NUCLEOTIDE SEQUENCE [LARGE SCALE GENOMIC DNA]</scope>
    <source>
        <strain evidence="2">B185</strain>
    </source>
</reference>
<dbReference type="SUPFAM" id="SSF53335">
    <property type="entry name" value="S-adenosyl-L-methionine-dependent methyltransferases"/>
    <property type="match status" value="1"/>
</dbReference>
<sequence length="284" mass="33069">MNLEKKKVYTSAPLPFMGQKRRFLKDFKNALNEYPSDGTYVDLFGGSGFLSYLVKQVYPNATVVYNDFDNYRQRIANINKTNQLIADLRVILKDSPTDKRIVGEFRNKVLERVELEDKNGYVDYITLSSSILFSMKYVQSFKALQKETLYNTVRQSEYTAVGYLDGLDIVELDYKELFNKYKDLPNVVFLVDPPYLSTDCSTYKSYWKLKDYLDVLQVLDGTNYFYFTSNKSSIIELCEWIETKTPMSNPFTGANRMETTNPVNFQTSYTDIMLHKWTSNDTSL</sequence>
<dbReference type="EMBL" id="CP010992">
    <property type="protein sequence ID" value="AMO19402.1"/>
    <property type="molecule type" value="Genomic_DNA"/>
</dbReference>
<protein>
    <submittedName>
        <fullName evidence="1">DNA adenine methylase</fullName>
    </submittedName>
</protein>
<evidence type="ECO:0000313" key="1">
    <source>
        <dbReference type="EMBL" id="AMO19402.1"/>
    </source>
</evidence>
<dbReference type="InterPro" id="IPR029063">
    <property type="entry name" value="SAM-dependent_MTases_sf"/>
</dbReference>
<keyword evidence="1" id="KW-0808">Transferase</keyword>